<dbReference type="AlphaFoldDB" id="A0A7K1GBM6"/>
<dbReference type="Gene3D" id="3.30.565.10">
    <property type="entry name" value="Histidine kinase-like ATPase, C-terminal domain"/>
    <property type="match status" value="1"/>
</dbReference>
<accession>A0A7K1GBM6</accession>
<evidence type="ECO:0000256" key="4">
    <source>
        <dbReference type="ARBA" id="ARBA00022679"/>
    </source>
</evidence>
<dbReference type="SMART" id="SM00028">
    <property type="entry name" value="TPR"/>
    <property type="match status" value="6"/>
</dbReference>
<dbReference type="InterPro" id="IPR019734">
    <property type="entry name" value="TPR_rpt"/>
</dbReference>
<dbReference type="GO" id="GO:0005524">
    <property type="term" value="F:ATP binding"/>
    <property type="evidence" value="ECO:0007669"/>
    <property type="project" value="UniProtKB-KW"/>
</dbReference>
<dbReference type="Pfam" id="PF13374">
    <property type="entry name" value="TPR_10"/>
    <property type="match status" value="1"/>
</dbReference>
<dbReference type="Proteomes" id="UP000447545">
    <property type="component" value="Unassembled WGS sequence"/>
</dbReference>
<gene>
    <name evidence="13" type="ORF">F1003_07145</name>
</gene>
<evidence type="ECO:0000256" key="8">
    <source>
        <dbReference type="ARBA" id="ARBA00023012"/>
    </source>
</evidence>
<keyword evidence="6" id="KW-0418">Kinase</keyword>
<sequence length="710" mass="82080">MIRRNYLQIALNLFKLSINRKKIDLRLNNDILVMLLINFFKKASVIISVINHRIYLMLFVSIPLMKELSLSCCLILYTFFGFSQNLDSLLTEARTIKDDSVKIRMYNKIGFSYIFNDTDKALDVIKEGKQLANNANFKFGLTELTNTHGIYMDVTGKSDSAAYYFEKALKMSREYNFDNIESMCLNNLGMFNWNRGNYNDALDYFFQSLKMDEARDSERSTSASLNNIGLIYQEMNLAEKALTYHKKALEVRKKYNLENEQIASYNNIGINLKDLGRLDEAIATYKTGIALAEKKNNLIDYYRLLDNLANAYYVKGNTDLALSTYLKALDKPQNFKADEKSILALYNNIATLYNERNEPKKALSYINKGFTLVDKYPEIELVATDLYLSSAEAHYMLNNYDKARASKHKFISLKDSIFSENNAKAIADMEIKYETEKKEKEILIQRAELAERDLIIQERNYQIFGLIALAIILGILGYLIYKQQELKNRQLQKENELKDALLKIETQNRLQEQRLRISRDLHDNIGAQLTFIISSIDNLKYGFDIKDEKLKTKLNNISDFTSGTIYELRDTIWAMNKNEITFEDLQTRITNYIEKAHLSDANIEFEFSVDERVDTSKKFTSVEGMNIYRIIQEAIHNSLKYANASKIEVNVHKDLSNLVFKITDDGIGFKTEEIVRGNGLNNMEKRAKEIEGEFIVKSKENEGTSVKLTI</sequence>
<dbReference type="PROSITE" id="PS50109">
    <property type="entry name" value="HIS_KIN"/>
    <property type="match status" value="1"/>
</dbReference>
<dbReference type="CDD" id="cd16917">
    <property type="entry name" value="HATPase_UhpB-NarQ-NarX-like"/>
    <property type="match status" value="1"/>
</dbReference>
<feature type="transmembrane region" description="Helical" evidence="11">
    <location>
        <begin position="31"/>
        <end position="50"/>
    </location>
</feature>
<dbReference type="Gene3D" id="1.20.5.1930">
    <property type="match status" value="1"/>
</dbReference>
<feature type="coiled-coil region" evidence="10">
    <location>
        <begin position="426"/>
        <end position="453"/>
    </location>
</feature>
<dbReference type="PANTHER" id="PTHR24421:SF10">
    <property type="entry name" value="NITRATE_NITRITE SENSOR PROTEIN NARQ"/>
    <property type="match status" value="1"/>
</dbReference>
<evidence type="ECO:0000256" key="7">
    <source>
        <dbReference type="ARBA" id="ARBA00022840"/>
    </source>
</evidence>
<keyword evidence="5" id="KW-0547">Nucleotide-binding</keyword>
<dbReference type="Pfam" id="PF13424">
    <property type="entry name" value="TPR_12"/>
    <property type="match status" value="1"/>
</dbReference>
<dbReference type="EMBL" id="WJYA01000004">
    <property type="protein sequence ID" value="MTE26706.1"/>
    <property type="molecule type" value="Genomic_DNA"/>
</dbReference>
<evidence type="ECO:0000256" key="3">
    <source>
        <dbReference type="ARBA" id="ARBA00022553"/>
    </source>
</evidence>
<evidence type="ECO:0000256" key="9">
    <source>
        <dbReference type="PROSITE-ProRule" id="PRU00339"/>
    </source>
</evidence>
<dbReference type="PROSITE" id="PS50005">
    <property type="entry name" value="TPR"/>
    <property type="match status" value="2"/>
</dbReference>
<evidence type="ECO:0000256" key="2">
    <source>
        <dbReference type="ARBA" id="ARBA00012438"/>
    </source>
</evidence>
<keyword evidence="11" id="KW-0472">Membrane</keyword>
<keyword evidence="3" id="KW-0597">Phosphoprotein</keyword>
<evidence type="ECO:0000256" key="1">
    <source>
        <dbReference type="ARBA" id="ARBA00000085"/>
    </source>
</evidence>
<keyword evidence="7" id="KW-0067">ATP-binding</keyword>
<keyword evidence="9" id="KW-0802">TPR repeat</keyword>
<protein>
    <recommendedName>
        <fullName evidence="2">histidine kinase</fullName>
        <ecNumber evidence="2">2.7.13.3</ecNumber>
    </recommendedName>
</protein>
<dbReference type="InterPro" id="IPR036890">
    <property type="entry name" value="HATPase_C_sf"/>
</dbReference>
<dbReference type="GO" id="GO:0000155">
    <property type="term" value="F:phosphorelay sensor kinase activity"/>
    <property type="evidence" value="ECO:0007669"/>
    <property type="project" value="InterPro"/>
</dbReference>
<evidence type="ECO:0000256" key="10">
    <source>
        <dbReference type="SAM" id="Coils"/>
    </source>
</evidence>
<feature type="repeat" description="TPR" evidence="9">
    <location>
        <begin position="182"/>
        <end position="215"/>
    </location>
</feature>
<dbReference type="InterPro" id="IPR050482">
    <property type="entry name" value="Sensor_HK_TwoCompSys"/>
</dbReference>
<comment type="catalytic activity">
    <reaction evidence="1">
        <text>ATP + protein L-histidine = ADP + protein N-phospho-L-histidine.</text>
        <dbReference type="EC" id="2.7.13.3"/>
    </reaction>
</comment>
<dbReference type="InterPro" id="IPR003594">
    <property type="entry name" value="HATPase_dom"/>
</dbReference>
<keyword evidence="10" id="KW-0175">Coiled coil</keyword>
<evidence type="ECO:0000259" key="12">
    <source>
        <dbReference type="PROSITE" id="PS50109"/>
    </source>
</evidence>
<dbReference type="InterPro" id="IPR011712">
    <property type="entry name" value="Sig_transdc_His_kin_sub3_dim/P"/>
</dbReference>
<comment type="caution">
    <text evidence="13">The sequence shown here is derived from an EMBL/GenBank/DDBJ whole genome shotgun (WGS) entry which is preliminary data.</text>
</comment>
<dbReference type="InterPro" id="IPR005467">
    <property type="entry name" value="His_kinase_dom"/>
</dbReference>
<keyword evidence="11" id="KW-1133">Transmembrane helix</keyword>
<evidence type="ECO:0000313" key="13">
    <source>
        <dbReference type="EMBL" id="MTE26706.1"/>
    </source>
</evidence>
<proteinExistence type="predicted"/>
<dbReference type="Pfam" id="PF07730">
    <property type="entry name" value="HisKA_3"/>
    <property type="match status" value="1"/>
</dbReference>
<dbReference type="InterPro" id="IPR011990">
    <property type="entry name" value="TPR-like_helical_dom_sf"/>
</dbReference>
<dbReference type="PANTHER" id="PTHR24421">
    <property type="entry name" value="NITRATE/NITRITE SENSOR PROTEIN NARX-RELATED"/>
    <property type="match status" value="1"/>
</dbReference>
<keyword evidence="11" id="KW-0812">Transmembrane</keyword>
<dbReference type="Gene3D" id="1.25.40.10">
    <property type="entry name" value="Tetratricopeptide repeat domain"/>
    <property type="match status" value="3"/>
</dbReference>
<feature type="transmembrane region" description="Helical" evidence="11">
    <location>
        <begin position="461"/>
        <end position="481"/>
    </location>
</feature>
<reference evidence="13 14" key="1">
    <citation type="submission" date="2019-11" db="EMBL/GenBank/DDBJ databases">
        <title>Winogradskyella ouciana sp. nov., isolated from the hadal seawater of the Mariana Trench.</title>
        <authorList>
            <person name="Liu R."/>
        </authorList>
    </citation>
    <scope>NUCLEOTIDE SEQUENCE [LARGE SCALE GENOMIC DNA]</scope>
    <source>
        <strain evidence="13 14">ZXX205</strain>
    </source>
</reference>
<evidence type="ECO:0000313" key="14">
    <source>
        <dbReference type="Proteomes" id="UP000447545"/>
    </source>
</evidence>
<keyword evidence="4" id="KW-0808">Transferase</keyword>
<evidence type="ECO:0000256" key="5">
    <source>
        <dbReference type="ARBA" id="ARBA00022741"/>
    </source>
</evidence>
<name>A0A7K1GBM6_9FLAO</name>
<feature type="domain" description="Histidine kinase" evidence="12">
    <location>
        <begin position="520"/>
        <end position="710"/>
    </location>
</feature>
<feature type="repeat" description="TPR" evidence="9">
    <location>
        <begin position="222"/>
        <end position="255"/>
    </location>
</feature>
<dbReference type="SUPFAM" id="SSF48452">
    <property type="entry name" value="TPR-like"/>
    <property type="match status" value="2"/>
</dbReference>
<organism evidence="13 14">
    <name type="scientific">Winogradskyella ouciana</name>
    <dbReference type="NCBI Taxonomy" id="2608631"/>
    <lineage>
        <taxon>Bacteria</taxon>
        <taxon>Pseudomonadati</taxon>
        <taxon>Bacteroidota</taxon>
        <taxon>Flavobacteriia</taxon>
        <taxon>Flavobacteriales</taxon>
        <taxon>Flavobacteriaceae</taxon>
        <taxon>Winogradskyella</taxon>
    </lineage>
</organism>
<dbReference type="Pfam" id="PF02518">
    <property type="entry name" value="HATPase_c"/>
    <property type="match status" value="1"/>
</dbReference>
<dbReference type="SUPFAM" id="SSF55874">
    <property type="entry name" value="ATPase domain of HSP90 chaperone/DNA topoisomerase II/histidine kinase"/>
    <property type="match status" value="1"/>
</dbReference>
<dbReference type="GO" id="GO:0046983">
    <property type="term" value="F:protein dimerization activity"/>
    <property type="evidence" value="ECO:0007669"/>
    <property type="project" value="InterPro"/>
</dbReference>
<keyword evidence="8" id="KW-0902">Two-component regulatory system</keyword>
<dbReference type="EC" id="2.7.13.3" evidence="2"/>
<keyword evidence="14" id="KW-1185">Reference proteome</keyword>
<evidence type="ECO:0000256" key="6">
    <source>
        <dbReference type="ARBA" id="ARBA00022777"/>
    </source>
</evidence>
<dbReference type="GO" id="GO:0016020">
    <property type="term" value="C:membrane"/>
    <property type="evidence" value="ECO:0007669"/>
    <property type="project" value="InterPro"/>
</dbReference>
<evidence type="ECO:0000256" key="11">
    <source>
        <dbReference type="SAM" id="Phobius"/>
    </source>
</evidence>